<keyword evidence="7" id="KW-1133">Transmembrane helix</keyword>
<dbReference type="GO" id="GO:0016020">
    <property type="term" value="C:membrane"/>
    <property type="evidence" value="ECO:0007669"/>
    <property type="project" value="UniProtKB-SubCell"/>
</dbReference>
<comment type="caution">
    <text evidence="12">The sequence shown here is derived from an EMBL/GenBank/DDBJ whole genome shotgun (WGS) entry which is preliminary data.</text>
</comment>
<proteinExistence type="inferred from homology"/>
<dbReference type="Pfam" id="PF02434">
    <property type="entry name" value="Fringe"/>
    <property type="match status" value="1"/>
</dbReference>
<sequence>MAPRLVTNKNFRNALQVLSLAIICCTLIIYQVTYAKNELLAQQDSATMTVSNSPYDGSSNNSLVNSNDTSRVNRDNQPSSYNRYDRSVSNLGDDSNNIAEKSRINSHAVESYNQVSSHEANRVNDGVSAKEGLIVDNVFLSVKSTKRFHQTRLKPILKTWFSFAKDQTWIFTDGDDPELEHQTNGHIINTHCPATHYRQALCCKMSMEFDAFLRTTKSWFCHFDDDNYVNVPALLELLGKYNHWEDWYLGKPSLKGPIHIPDPNNRTNYKYVSGGRRADRKDRRLLSSSVCTQQNSLNRVFRLEIKQHYCIRIFKFLAFKYGYYALPIIFSWDAFPTYKCLYNGDDPPGPSLSRIVM</sequence>
<dbReference type="EMBL" id="CAJVCH010010930">
    <property type="protein sequence ID" value="CAG7668622.1"/>
    <property type="molecule type" value="Genomic_DNA"/>
</dbReference>
<feature type="region of interest" description="Disordered" evidence="10">
    <location>
        <begin position="51"/>
        <end position="97"/>
    </location>
</feature>
<evidence type="ECO:0000313" key="13">
    <source>
        <dbReference type="Proteomes" id="UP000708208"/>
    </source>
</evidence>
<dbReference type="InterPro" id="IPR003378">
    <property type="entry name" value="Fringe-like_glycosylTrfase"/>
</dbReference>
<evidence type="ECO:0000256" key="1">
    <source>
        <dbReference type="ARBA" id="ARBA00004606"/>
    </source>
</evidence>
<evidence type="ECO:0000259" key="11">
    <source>
        <dbReference type="Pfam" id="PF02434"/>
    </source>
</evidence>
<feature type="domain" description="Fringe-like glycosyltransferase" evidence="11">
    <location>
        <begin position="135"/>
        <end position="275"/>
    </location>
</feature>
<evidence type="ECO:0000256" key="9">
    <source>
        <dbReference type="ARBA" id="ARBA00037847"/>
    </source>
</evidence>
<evidence type="ECO:0000256" key="6">
    <source>
        <dbReference type="ARBA" id="ARBA00022968"/>
    </source>
</evidence>
<keyword evidence="5" id="KW-0812">Transmembrane</keyword>
<dbReference type="AlphaFoldDB" id="A0A8J2J2Z2"/>
<accession>A0A8J2J2Z2</accession>
<organism evidence="12 13">
    <name type="scientific">Allacma fusca</name>
    <dbReference type="NCBI Taxonomy" id="39272"/>
    <lineage>
        <taxon>Eukaryota</taxon>
        <taxon>Metazoa</taxon>
        <taxon>Ecdysozoa</taxon>
        <taxon>Arthropoda</taxon>
        <taxon>Hexapoda</taxon>
        <taxon>Collembola</taxon>
        <taxon>Symphypleona</taxon>
        <taxon>Sminthuridae</taxon>
        <taxon>Allacma</taxon>
    </lineage>
</organism>
<evidence type="ECO:0000313" key="12">
    <source>
        <dbReference type="EMBL" id="CAG7668622.1"/>
    </source>
</evidence>
<evidence type="ECO:0000256" key="10">
    <source>
        <dbReference type="SAM" id="MobiDB-lite"/>
    </source>
</evidence>
<keyword evidence="4" id="KW-0808">Transferase</keyword>
<evidence type="ECO:0000256" key="2">
    <source>
        <dbReference type="ARBA" id="ARBA00008661"/>
    </source>
</evidence>
<dbReference type="Proteomes" id="UP000708208">
    <property type="component" value="Unassembled WGS sequence"/>
</dbReference>
<comment type="subcellular location">
    <subcellularLocation>
        <location evidence="9">Endomembrane system</location>
        <topology evidence="9">Single-pass membrane protein</topology>
    </subcellularLocation>
    <subcellularLocation>
        <location evidence="1">Membrane</location>
        <topology evidence="1">Single-pass type II membrane protein</topology>
    </subcellularLocation>
</comment>
<protein>
    <recommendedName>
        <fullName evidence="11">Fringe-like glycosyltransferase domain-containing protein</fullName>
    </recommendedName>
</protein>
<dbReference type="OrthoDB" id="8959630at2759"/>
<dbReference type="GO" id="GO:0016757">
    <property type="term" value="F:glycosyltransferase activity"/>
    <property type="evidence" value="ECO:0007669"/>
    <property type="project" value="UniProtKB-KW"/>
</dbReference>
<gene>
    <name evidence="12" type="ORF">AFUS01_LOCUS1920</name>
</gene>
<comment type="similarity">
    <text evidence="2">Belongs to the glycosyltransferase 31 family.</text>
</comment>
<evidence type="ECO:0000256" key="4">
    <source>
        <dbReference type="ARBA" id="ARBA00022679"/>
    </source>
</evidence>
<evidence type="ECO:0000256" key="7">
    <source>
        <dbReference type="ARBA" id="ARBA00022989"/>
    </source>
</evidence>
<keyword evidence="3" id="KW-0328">Glycosyltransferase</keyword>
<dbReference type="GO" id="GO:0012505">
    <property type="term" value="C:endomembrane system"/>
    <property type="evidence" value="ECO:0007669"/>
    <property type="project" value="UniProtKB-SubCell"/>
</dbReference>
<name>A0A8J2J2Z2_9HEXA</name>
<keyword evidence="8" id="KW-0472">Membrane</keyword>
<keyword evidence="13" id="KW-1185">Reference proteome</keyword>
<dbReference type="PANTHER" id="PTHR10811">
    <property type="entry name" value="FRINGE-RELATED"/>
    <property type="match status" value="1"/>
</dbReference>
<reference evidence="12" key="1">
    <citation type="submission" date="2021-06" db="EMBL/GenBank/DDBJ databases">
        <authorList>
            <person name="Hodson N. C."/>
            <person name="Mongue J. A."/>
            <person name="Jaron S. K."/>
        </authorList>
    </citation>
    <scope>NUCLEOTIDE SEQUENCE</scope>
</reference>
<evidence type="ECO:0000256" key="5">
    <source>
        <dbReference type="ARBA" id="ARBA00022692"/>
    </source>
</evidence>
<evidence type="ECO:0000256" key="3">
    <source>
        <dbReference type="ARBA" id="ARBA00022676"/>
    </source>
</evidence>
<keyword evidence="6" id="KW-0735">Signal-anchor</keyword>
<evidence type="ECO:0000256" key="8">
    <source>
        <dbReference type="ARBA" id="ARBA00023136"/>
    </source>
</evidence>